<evidence type="ECO:0000313" key="3">
    <source>
        <dbReference type="Proteomes" id="UP000053144"/>
    </source>
</evidence>
<sequence>MKRTFGRNEAPYSADAWVAPKSNSYGSRSWESREKSEKTFRARVLERERKRAQESEKELREALPKVLLERFSNWDCVSLSLVAMRGIQSSWSLSKIFARRVRSLCEKLMVSLCEGVRYARGTF</sequence>
<name>A0A0L9TWE4_PHAAN</name>
<protein>
    <submittedName>
        <fullName evidence="2">Uncharacterized protein</fullName>
    </submittedName>
</protein>
<reference evidence="3" key="1">
    <citation type="journal article" date="2015" name="Proc. Natl. Acad. Sci. U.S.A.">
        <title>Genome sequencing of adzuki bean (Vigna angularis) provides insight into high starch and low fat accumulation and domestication.</title>
        <authorList>
            <person name="Yang K."/>
            <person name="Tian Z."/>
            <person name="Chen C."/>
            <person name="Luo L."/>
            <person name="Zhao B."/>
            <person name="Wang Z."/>
            <person name="Yu L."/>
            <person name="Li Y."/>
            <person name="Sun Y."/>
            <person name="Li W."/>
            <person name="Chen Y."/>
            <person name="Li Y."/>
            <person name="Zhang Y."/>
            <person name="Ai D."/>
            <person name="Zhao J."/>
            <person name="Shang C."/>
            <person name="Ma Y."/>
            <person name="Wu B."/>
            <person name="Wang M."/>
            <person name="Gao L."/>
            <person name="Sun D."/>
            <person name="Zhang P."/>
            <person name="Guo F."/>
            <person name="Wang W."/>
            <person name="Li Y."/>
            <person name="Wang J."/>
            <person name="Varshney R.K."/>
            <person name="Wang J."/>
            <person name="Ling H.Q."/>
            <person name="Wan P."/>
        </authorList>
    </citation>
    <scope>NUCLEOTIDE SEQUENCE</scope>
    <source>
        <strain evidence="3">cv. Jingnong 6</strain>
    </source>
</reference>
<gene>
    <name evidence="2" type="ORF">LR48_Vigan02g102000</name>
</gene>
<dbReference type="AlphaFoldDB" id="A0A0L9TWE4"/>
<proteinExistence type="predicted"/>
<dbReference type="Proteomes" id="UP000053144">
    <property type="component" value="Chromosome 2"/>
</dbReference>
<feature type="region of interest" description="Disordered" evidence="1">
    <location>
        <begin position="19"/>
        <end position="38"/>
    </location>
</feature>
<evidence type="ECO:0000313" key="2">
    <source>
        <dbReference type="EMBL" id="KOM34870.1"/>
    </source>
</evidence>
<accession>A0A0L9TWE4</accession>
<evidence type="ECO:0000256" key="1">
    <source>
        <dbReference type="SAM" id="MobiDB-lite"/>
    </source>
</evidence>
<dbReference type="EMBL" id="CM003372">
    <property type="protein sequence ID" value="KOM34870.1"/>
    <property type="molecule type" value="Genomic_DNA"/>
</dbReference>
<organism evidence="2 3">
    <name type="scientific">Phaseolus angularis</name>
    <name type="common">Azuki bean</name>
    <name type="synonym">Vigna angularis</name>
    <dbReference type="NCBI Taxonomy" id="3914"/>
    <lineage>
        <taxon>Eukaryota</taxon>
        <taxon>Viridiplantae</taxon>
        <taxon>Streptophyta</taxon>
        <taxon>Embryophyta</taxon>
        <taxon>Tracheophyta</taxon>
        <taxon>Spermatophyta</taxon>
        <taxon>Magnoliopsida</taxon>
        <taxon>eudicotyledons</taxon>
        <taxon>Gunneridae</taxon>
        <taxon>Pentapetalae</taxon>
        <taxon>rosids</taxon>
        <taxon>fabids</taxon>
        <taxon>Fabales</taxon>
        <taxon>Fabaceae</taxon>
        <taxon>Papilionoideae</taxon>
        <taxon>50 kb inversion clade</taxon>
        <taxon>NPAAA clade</taxon>
        <taxon>indigoferoid/millettioid clade</taxon>
        <taxon>Phaseoleae</taxon>
        <taxon>Vigna</taxon>
    </lineage>
</organism>
<dbReference type="Gramene" id="KOM34870">
    <property type="protein sequence ID" value="KOM34870"/>
    <property type="gene ID" value="LR48_Vigan02g102000"/>
</dbReference>